<feature type="compositionally biased region" description="Basic residues" evidence="1">
    <location>
        <begin position="16"/>
        <end position="25"/>
    </location>
</feature>
<evidence type="ECO:0000256" key="1">
    <source>
        <dbReference type="SAM" id="MobiDB-lite"/>
    </source>
</evidence>
<evidence type="ECO:0000313" key="2">
    <source>
        <dbReference type="EMBL" id="KAK4314449.1"/>
    </source>
</evidence>
<evidence type="ECO:0000313" key="3">
    <source>
        <dbReference type="Proteomes" id="UP001292094"/>
    </source>
</evidence>
<gene>
    <name evidence="2" type="ORF">Pmani_014258</name>
</gene>
<accession>A0AAE1UDA0</accession>
<sequence>MVRGGHSTGRLSPQPAKKRHQGHHHPGTEDDTEVVPTQGIGLGRDHDPGTGGGRKTHILPLSPHPGYRPHS</sequence>
<feature type="region of interest" description="Disordered" evidence="1">
    <location>
        <begin position="1"/>
        <end position="71"/>
    </location>
</feature>
<name>A0AAE1UDA0_9EUCA</name>
<organism evidence="2 3">
    <name type="scientific">Petrolisthes manimaculis</name>
    <dbReference type="NCBI Taxonomy" id="1843537"/>
    <lineage>
        <taxon>Eukaryota</taxon>
        <taxon>Metazoa</taxon>
        <taxon>Ecdysozoa</taxon>
        <taxon>Arthropoda</taxon>
        <taxon>Crustacea</taxon>
        <taxon>Multicrustacea</taxon>
        <taxon>Malacostraca</taxon>
        <taxon>Eumalacostraca</taxon>
        <taxon>Eucarida</taxon>
        <taxon>Decapoda</taxon>
        <taxon>Pleocyemata</taxon>
        <taxon>Anomura</taxon>
        <taxon>Galatheoidea</taxon>
        <taxon>Porcellanidae</taxon>
        <taxon>Petrolisthes</taxon>
    </lineage>
</organism>
<dbReference type="AlphaFoldDB" id="A0AAE1UDA0"/>
<comment type="caution">
    <text evidence="2">The sequence shown here is derived from an EMBL/GenBank/DDBJ whole genome shotgun (WGS) entry which is preliminary data.</text>
</comment>
<dbReference type="EMBL" id="JAWZYT010001221">
    <property type="protein sequence ID" value="KAK4314449.1"/>
    <property type="molecule type" value="Genomic_DNA"/>
</dbReference>
<proteinExistence type="predicted"/>
<dbReference type="Proteomes" id="UP001292094">
    <property type="component" value="Unassembled WGS sequence"/>
</dbReference>
<protein>
    <submittedName>
        <fullName evidence="2">Uncharacterized protein</fullName>
    </submittedName>
</protein>
<keyword evidence="3" id="KW-1185">Reference proteome</keyword>
<reference evidence="2" key="1">
    <citation type="submission" date="2023-11" db="EMBL/GenBank/DDBJ databases">
        <title>Genome assemblies of two species of porcelain crab, Petrolisthes cinctipes and Petrolisthes manimaculis (Anomura: Porcellanidae).</title>
        <authorList>
            <person name="Angst P."/>
        </authorList>
    </citation>
    <scope>NUCLEOTIDE SEQUENCE</scope>
    <source>
        <strain evidence="2">PB745_02</strain>
        <tissue evidence="2">Gill</tissue>
    </source>
</reference>